<protein>
    <recommendedName>
        <fullName evidence="4">Secreted protein</fullName>
    </recommendedName>
</protein>
<gene>
    <name evidence="2" type="ORF">L9F63_007432</name>
</gene>
<evidence type="ECO:0008006" key="4">
    <source>
        <dbReference type="Google" id="ProtNLM"/>
    </source>
</evidence>
<sequence length="81" mass="9554">QRSLFLLLIIVGLYCNCNREQRSYLIEGWKLNQRSQSGRQLRLSKVCSNCTVPSNESWVDKKWRPIGRFGYRPYDKSIGEN</sequence>
<feature type="chain" id="PRO_5042252182" description="Secreted protein" evidence="1">
    <location>
        <begin position="20"/>
        <end position="81"/>
    </location>
</feature>
<reference evidence="2" key="2">
    <citation type="submission" date="2023-05" db="EMBL/GenBank/DDBJ databases">
        <authorList>
            <person name="Fouks B."/>
        </authorList>
    </citation>
    <scope>NUCLEOTIDE SEQUENCE</scope>
    <source>
        <strain evidence="2">Stay&amp;Tobe</strain>
        <tissue evidence="2">Testes</tissue>
    </source>
</reference>
<proteinExistence type="predicted"/>
<evidence type="ECO:0000313" key="3">
    <source>
        <dbReference type="Proteomes" id="UP001233999"/>
    </source>
</evidence>
<comment type="caution">
    <text evidence="2">The sequence shown here is derived from an EMBL/GenBank/DDBJ whole genome shotgun (WGS) entry which is preliminary data.</text>
</comment>
<name>A0AAD7Z823_DIPPU</name>
<feature type="non-terminal residue" evidence="2">
    <location>
        <position position="81"/>
    </location>
</feature>
<evidence type="ECO:0000313" key="2">
    <source>
        <dbReference type="EMBL" id="KAJ9575673.1"/>
    </source>
</evidence>
<organism evidence="2 3">
    <name type="scientific">Diploptera punctata</name>
    <name type="common">Pacific beetle cockroach</name>
    <dbReference type="NCBI Taxonomy" id="6984"/>
    <lineage>
        <taxon>Eukaryota</taxon>
        <taxon>Metazoa</taxon>
        <taxon>Ecdysozoa</taxon>
        <taxon>Arthropoda</taxon>
        <taxon>Hexapoda</taxon>
        <taxon>Insecta</taxon>
        <taxon>Pterygota</taxon>
        <taxon>Neoptera</taxon>
        <taxon>Polyneoptera</taxon>
        <taxon>Dictyoptera</taxon>
        <taxon>Blattodea</taxon>
        <taxon>Blaberoidea</taxon>
        <taxon>Blaberidae</taxon>
        <taxon>Diplopterinae</taxon>
        <taxon>Diploptera</taxon>
    </lineage>
</organism>
<accession>A0AAD7Z823</accession>
<evidence type="ECO:0000256" key="1">
    <source>
        <dbReference type="SAM" id="SignalP"/>
    </source>
</evidence>
<dbReference type="Proteomes" id="UP001233999">
    <property type="component" value="Unassembled WGS sequence"/>
</dbReference>
<dbReference type="EMBL" id="JASPKZ010009823">
    <property type="protein sequence ID" value="KAJ9575673.1"/>
    <property type="molecule type" value="Genomic_DNA"/>
</dbReference>
<feature type="signal peptide" evidence="1">
    <location>
        <begin position="1"/>
        <end position="19"/>
    </location>
</feature>
<reference evidence="2" key="1">
    <citation type="journal article" date="2023" name="IScience">
        <title>Live-bearing cockroach genome reveals convergent evolutionary mechanisms linked to viviparity in insects and beyond.</title>
        <authorList>
            <person name="Fouks B."/>
            <person name="Harrison M.C."/>
            <person name="Mikhailova A.A."/>
            <person name="Marchal E."/>
            <person name="English S."/>
            <person name="Carruthers M."/>
            <person name="Jennings E.C."/>
            <person name="Chiamaka E.L."/>
            <person name="Frigard R.A."/>
            <person name="Pippel M."/>
            <person name="Attardo G.M."/>
            <person name="Benoit J.B."/>
            <person name="Bornberg-Bauer E."/>
            <person name="Tobe S.S."/>
        </authorList>
    </citation>
    <scope>NUCLEOTIDE SEQUENCE</scope>
    <source>
        <strain evidence="2">Stay&amp;Tobe</strain>
    </source>
</reference>
<feature type="non-terminal residue" evidence="2">
    <location>
        <position position="1"/>
    </location>
</feature>
<keyword evidence="3" id="KW-1185">Reference proteome</keyword>
<dbReference type="AlphaFoldDB" id="A0AAD7Z823"/>
<keyword evidence="1" id="KW-0732">Signal</keyword>